<dbReference type="PANTHER" id="PTHR24178">
    <property type="entry name" value="MOLTING PROTEIN MLT-4"/>
    <property type="match status" value="1"/>
</dbReference>
<evidence type="ECO:0000256" key="2">
    <source>
        <dbReference type="ARBA" id="ARBA00023043"/>
    </source>
</evidence>
<dbReference type="PROSITE" id="PS50088">
    <property type="entry name" value="ANK_REPEAT"/>
    <property type="match status" value="6"/>
</dbReference>
<feature type="repeat" description="ANK" evidence="3">
    <location>
        <begin position="603"/>
        <end position="628"/>
    </location>
</feature>
<protein>
    <submittedName>
        <fullName evidence="4">Uncharacterized protein</fullName>
    </submittedName>
</protein>
<feature type="repeat" description="ANK" evidence="3">
    <location>
        <begin position="245"/>
        <end position="277"/>
    </location>
</feature>
<sequence length="893" mass="101237">MAQDDHESWKKLRSLRKRAKRKNKKKFLDKLRPLISNWQGRLPNLLNIFPTKEIDWLLKEAAKNMEYDEAKSFIEFVARSGYKVKPKVSKSGKQSSRRTTPLHLLGRRDDFMFATNWPVVADSLFDIYNGIDVNYIDKTQLTHFHVACAFGRTDVVKKFLELGQDPNLAWPRKNYSPLHFAMQRRQRGAAELLLRAGAAPNSVDGDGMTPLNVICENHGDVDLARMLFELSDEKYRVQVDHLDRYKNTPLHVALNYDYTELARFLLKMGADPNLADGDDGNNALHHVCIMGEGNDGLADMIFGNDDYKPLPINAQNNKGYTPLHLAVKKRASNLVQVLLRLGADSNATNNKGMTPLHLICKKYGDPTMLNLFLRINDELGRPVLINALDNTGKTPLVWALNCRNIHSAEVLLRRGANPRLGTPLNRICYYAYHWVELFFDIIDDRDQVVDINARDHQGYTPLHVAAECGNRTSTELLLRRGGDPNLVNNKGMTALHLICERSDVGDQAERFFAVNDEIGQRVLINAQDNFGNTPLHLALSRGHRALVGLLLTRGSNPNLVNDDGSTPLHVICKRDRDDDLVELFFDINYEIDQQVLVNARDYAGKAPLHLALSRGHRNLVESLLRRGALAGGSSPLHVICKRDQDDDFAKIYFEINKVLDRPVRVDARDELGRTPLQLALTSLLPDAIDALLANGAALPSVFPPTVDDFRQRFNPIEYNENYVKLRIASGILAVVKCLCKHRYEMDRSDALTKIMILFADIGLYENSTSLEKYWYDDVKFADKSKETMVVPDLSLYDLIELSATEAAKRVAPTDYFKFACSMDWDKFTEEHGKACVSHLCELMWRKIFLRRALDPFMELIHYRLPALCCDMIIQNLNNQDLCNICLAAPGRSS</sequence>
<dbReference type="Pfam" id="PF12796">
    <property type="entry name" value="Ank_2"/>
    <property type="match status" value="3"/>
</dbReference>
<feature type="repeat" description="ANK" evidence="3">
    <location>
        <begin position="457"/>
        <end position="489"/>
    </location>
</feature>
<gene>
    <name evidence="4" type="ORF">TBRA_LOCUS15545</name>
</gene>
<evidence type="ECO:0000313" key="4">
    <source>
        <dbReference type="EMBL" id="CAB0043957.1"/>
    </source>
</evidence>
<organism evidence="4 5">
    <name type="scientific">Trichogramma brassicae</name>
    <dbReference type="NCBI Taxonomy" id="86971"/>
    <lineage>
        <taxon>Eukaryota</taxon>
        <taxon>Metazoa</taxon>
        <taxon>Ecdysozoa</taxon>
        <taxon>Arthropoda</taxon>
        <taxon>Hexapoda</taxon>
        <taxon>Insecta</taxon>
        <taxon>Pterygota</taxon>
        <taxon>Neoptera</taxon>
        <taxon>Endopterygota</taxon>
        <taxon>Hymenoptera</taxon>
        <taxon>Apocrita</taxon>
        <taxon>Proctotrupomorpha</taxon>
        <taxon>Chalcidoidea</taxon>
        <taxon>Trichogrammatidae</taxon>
        <taxon>Trichogramma</taxon>
    </lineage>
</organism>
<dbReference type="PROSITE" id="PS50297">
    <property type="entry name" value="ANK_REP_REGION"/>
    <property type="match status" value="6"/>
</dbReference>
<evidence type="ECO:0000256" key="1">
    <source>
        <dbReference type="ARBA" id="ARBA00022737"/>
    </source>
</evidence>
<feature type="repeat" description="ANK" evidence="3">
    <location>
        <begin position="530"/>
        <end position="562"/>
    </location>
</feature>
<accession>A0A6H5J5Y1</accession>
<keyword evidence="2 3" id="KW-0040">ANK repeat</keyword>
<feature type="repeat" description="ANK" evidence="3">
    <location>
        <begin position="173"/>
        <end position="205"/>
    </location>
</feature>
<dbReference type="AlphaFoldDB" id="A0A6H5J5Y1"/>
<dbReference type="EMBL" id="CADCXV010001361">
    <property type="protein sequence ID" value="CAB0043957.1"/>
    <property type="molecule type" value="Genomic_DNA"/>
</dbReference>
<dbReference type="SUPFAM" id="SSF48403">
    <property type="entry name" value="Ankyrin repeat"/>
    <property type="match status" value="2"/>
</dbReference>
<dbReference type="InterPro" id="IPR036770">
    <property type="entry name" value="Ankyrin_rpt-contain_sf"/>
</dbReference>
<keyword evidence="1" id="KW-0677">Repeat</keyword>
<dbReference type="OrthoDB" id="194358at2759"/>
<proteinExistence type="predicted"/>
<dbReference type="InterPro" id="IPR002110">
    <property type="entry name" value="Ankyrin_rpt"/>
</dbReference>
<dbReference type="PANTHER" id="PTHR24178:SF41">
    <property type="entry name" value="ANKYRIN-2 ISOFORM X1"/>
    <property type="match status" value="1"/>
</dbReference>
<evidence type="ECO:0000256" key="3">
    <source>
        <dbReference type="PROSITE-ProRule" id="PRU00023"/>
    </source>
</evidence>
<keyword evidence="5" id="KW-1185">Reference proteome</keyword>
<feature type="repeat" description="ANK" evidence="3">
    <location>
        <begin position="318"/>
        <end position="350"/>
    </location>
</feature>
<evidence type="ECO:0000313" key="5">
    <source>
        <dbReference type="Proteomes" id="UP000479190"/>
    </source>
</evidence>
<dbReference type="Gene3D" id="1.25.40.20">
    <property type="entry name" value="Ankyrin repeat-containing domain"/>
    <property type="match status" value="5"/>
</dbReference>
<dbReference type="SMART" id="SM00248">
    <property type="entry name" value="ANK"/>
    <property type="match status" value="13"/>
</dbReference>
<dbReference type="Pfam" id="PF13857">
    <property type="entry name" value="Ank_5"/>
    <property type="match status" value="1"/>
</dbReference>
<reference evidence="4 5" key="1">
    <citation type="submission" date="2020-02" db="EMBL/GenBank/DDBJ databases">
        <authorList>
            <person name="Ferguson B K."/>
        </authorList>
    </citation>
    <scope>NUCLEOTIDE SEQUENCE [LARGE SCALE GENOMIC DNA]</scope>
</reference>
<dbReference type="Proteomes" id="UP000479190">
    <property type="component" value="Unassembled WGS sequence"/>
</dbReference>
<name>A0A6H5J5Y1_9HYME</name>